<dbReference type="PROSITE" id="PS50850">
    <property type="entry name" value="MFS"/>
    <property type="match status" value="1"/>
</dbReference>
<feature type="transmembrane region" description="Helical" evidence="6">
    <location>
        <begin position="347"/>
        <end position="368"/>
    </location>
</feature>
<dbReference type="OrthoDB" id="9773957at2"/>
<dbReference type="Proteomes" id="UP000305654">
    <property type="component" value="Unassembled WGS sequence"/>
</dbReference>
<dbReference type="CDD" id="cd17319">
    <property type="entry name" value="MFS_ExuT_GudP_like"/>
    <property type="match status" value="1"/>
</dbReference>
<evidence type="ECO:0000256" key="1">
    <source>
        <dbReference type="ARBA" id="ARBA00004141"/>
    </source>
</evidence>
<feature type="transmembrane region" description="Helical" evidence="6">
    <location>
        <begin position="99"/>
        <end position="117"/>
    </location>
</feature>
<comment type="caution">
    <text evidence="8">The sequence shown here is derived from an EMBL/GenBank/DDBJ whole genome shotgun (WGS) entry which is preliminary data.</text>
</comment>
<evidence type="ECO:0000256" key="3">
    <source>
        <dbReference type="ARBA" id="ARBA00022692"/>
    </source>
</evidence>
<keyword evidence="9" id="KW-1185">Reference proteome</keyword>
<keyword evidence="3 6" id="KW-0812">Transmembrane</keyword>
<dbReference type="AlphaFoldDB" id="A0A5R9JG30"/>
<evidence type="ECO:0000256" key="5">
    <source>
        <dbReference type="ARBA" id="ARBA00023136"/>
    </source>
</evidence>
<dbReference type="InterPro" id="IPR020846">
    <property type="entry name" value="MFS_dom"/>
</dbReference>
<feature type="domain" description="Major facilitator superfamily (MFS) profile" evidence="7">
    <location>
        <begin position="27"/>
        <end position="438"/>
    </location>
</feature>
<dbReference type="SUPFAM" id="SSF103473">
    <property type="entry name" value="MFS general substrate transporter"/>
    <property type="match status" value="1"/>
</dbReference>
<feature type="transmembrane region" description="Helical" evidence="6">
    <location>
        <begin position="60"/>
        <end position="78"/>
    </location>
</feature>
<reference evidence="8 9" key="1">
    <citation type="submission" date="2019-05" db="EMBL/GenBank/DDBJ databases">
        <authorList>
            <person name="Pankratov T."/>
            <person name="Grouzdev D."/>
        </authorList>
    </citation>
    <scope>NUCLEOTIDE SEQUENCE [LARGE SCALE GENOMIC DNA]</scope>
    <source>
        <strain evidence="8 9">KEBCLARHB70R</strain>
    </source>
</reference>
<proteinExistence type="predicted"/>
<evidence type="ECO:0000256" key="4">
    <source>
        <dbReference type="ARBA" id="ARBA00022989"/>
    </source>
</evidence>
<evidence type="ECO:0000256" key="6">
    <source>
        <dbReference type="SAM" id="Phobius"/>
    </source>
</evidence>
<dbReference type="PANTHER" id="PTHR43791">
    <property type="entry name" value="PERMEASE-RELATED"/>
    <property type="match status" value="1"/>
</dbReference>
<comment type="subcellular location">
    <subcellularLocation>
        <location evidence="1">Membrane</location>
        <topology evidence="1">Multi-pass membrane protein</topology>
    </subcellularLocation>
</comment>
<feature type="transmembrane region" description="Helical" evidence="6">
    <location>
        <begin position="324"/>
        <end position="341"/>
    </location>
</feature>
<dbReference type="PANTHER" id="PTHR43791:SF36">
    <property type="entry name" value="TRANSPORTER, PUTATIVE (AFU_ORTHOLOGUE AFUA_6G08340)-RELATED"/>
    <property type="match status" value="1"/>
</dbReference>
<feature type="transmembrane region" description="Helical" evidence="6">
    <location>
        <begin position="253"/>
        <end position="279"/>
    </location>
</feature>
<gene>
    <name evidence="8" type="ORF">FE263_04115</name>
</gene>
<keyword evidence="2" id="KW-0813">Transport</keyword>
<keyword evidence="5 6" id="KW-0472">Membrane</keyword>
<feature type="transmembrane region" description="Helical" evidence="6">
    <location>
        <begin position="380"/>
        <end position="400"/>
    </location>
</feature>
<feature type="transmembrane region" description="Helical" evidence="6">
    <location>
        <begin position="23"/>
        <end position="40"/>
    </location>
</feature>
<dbReference type="GO" id="GO:0016020">
    <property type="term" value="C:membrane"/>
    <property type="evidence" value="ECO:0007669"/>
    <property type="project" value="UniProtKB-SubCell"/>
</dbReference>
<accession>A0A5R9JG30</accession>
<organism evidence="8 9">
    <name type="scientific">Lichenicoccus roseus</name>
    <dbReference type="NCBI Taxonomy" id="2683649"/>
    <lineage>
        <taxon>Bacteria</taxon>
        <taxon>Pseudomonadati</taxon>
        <taxon>Pseudomonadota</taxon>
        <taxon>Alphaproteobacteria</taxon>
        <taxon>Acetobacterales</taxon>
        <taxon>Acetobacteraceae</taxon>
        <taxon>Lichenicoccus</taxon>
    </lineage>
</organism>
<keyword evidence="4 6" id="KW-1133">Transmembrane helix</keyword>
<dbReference type="FunFam" id="1.20.1250.20:FF:000018">
    <property type="entry name" value="MFS transporter permease"/>
    <property type="match status" value="1"/>
</dbReference>
<feature type="transmembrane region" description="Helical" evidence="6">
    <location>
        <begin position="188"/>
        <end position="208"/>
    </location>
</feature>
<dbReference type="InterPro" id="IPR011701">
    <property type="entry name" value="MFS"/>
</dbReference>
<feature type="transmembrane region" description="Helical" evidence="6">
    <location>
        <begin position="291"/>
        <end position="312"/>
    </location>
</feature>
<name>A0A5R9JG30_9PROT</name>
<feature type="transmembrane region" description="Helical" evidence="6">
    <location>
        <begin position="123"/>
        <end position="144"/>
    </location>
</feature>
<dbReference type="EMBL" id="VCDI01000001">
    <property type="protein sequence ID" value="TLU74376.1"/>
    <property type="molecule type" value="Genomic_DNA"/>
</dbReference>
<evidence type="ECO:0000259" key="7">
    <source>
        <dbReference type="PROSITE" id="PS50850"/>
    </source>
</evidence>
<dbReference type="InterPro" id="IPR036259">
    <property type="entry name" value="MFS_trans_sf"/>
</dbReference>
<dbReference type="Gene3D" id="1.20.1250.20">
    <property type="entry name" value="MFS general substrate transporter like domains"/>
    <property type="match status" value="2"/>
</dbReference>
<evidence type="ECO:0000256" key="2">
    <source>
        <dbReference type="ARBA" id="ARBA00022448"/>
    </source>
</evidence>
<evidence type="ECO:0000313" key="8">
    <source>
        <dbReference type="EMBL" id="TLU74376.1"/>
    </source>
</evidence>
<feature type="transmembrane region" description="Helical" evidence="6">
    <location>
        <begin position="412"/>
        <end position="434"/>
    </location>
</feature>
<sequence>MGESIMTPETLADDDARSTIRTISLRLGSFVGAMFFVNYLDRVAISFAGPSGMNHDLGLSAAQFGFAASVFFVGYLLIEIPSNLALHRFGARRWLARIMVSWGIVTVLTAFVNGATWLYVLRFLLGVAEAGFFPGAILFLSLWVPQRYRSQLLGSFYVAQPLTFVLGAPLASLLIQAHGLMGLSGWRFMYLGVGVLAVLMGIVTFLALPDRPADATWLTPSQRRWVTDEIARGADDGAPRHASAWAALRSGRVWLFAVAYFGIIYGLYTLSFFLPTIIAEFEGSTGGHLGVMQRGLVTAIPYIPAALVLFFWSRDASRRGVRGWHVGIPTLAGAIAVPLALLPHSPVAQVALITVLACAVFGALPTFWSLPPRFLSGRAAASGIALINTVGNLAGLMGPWLTGWLKSTTNSYEGSMCIVGGFMALSTVMIFILARATDGQDGTRRTVSSR</sequence>
<dbReference type="Pfam" id="PF07690">
    <property type="entry name" value="MFS_1"/>
    <property type="match status" value="1"/>
</dbReference>
<evidence type="ECO:0000313" key="9">
    <source>
        <dbReference type="Proteomes" id="UP000305654"/>
    </source>
</evidence>
<dbReference type="GO" id="GO:0022857">
    <property type="term" value="F:transmembrane transporter activity"/>
    <property type="evidence" value="ECO:0007669"/>
    <property type="project" value="InterPro"/>
</dbReference>
<protein>
    <submittedName>
        <fullName evidence="8">MFS transporter</fullName>
    </submittedName>
</protein>
<feature type="transmembrane region" description="Helical" evidence="6">
    <location>
        <begin position="156"/>
        <end position="176"/>
    </location>
</feature>